<dbReference type="GO" id="GO:0071555">
    <property type="term" value="P:cell wall organization"/>
    <property type="evidence" value="ECO:0007669"/>
    <property type="project" value="UniProtKB-KW"/>
</dbReference>
<keyword evidence="6 13" id="KW-0812">Transmembrane</keyword>
<dbReference type="GO" id="GO:0009002">
    <property type="term" value="F:serine-type D-Ala-D-Ala carboxypeptidase activity"/>
    <property type="evidence" value="ECO:0007669"/>
    <property type="project" value="InterPro"/>
</dbReference>
<name>A0A0G0E2N6_UNCC3</name>
<feature type="domain" description="Penicillin-binding protein transpeptidase" evidence="14">
    <location>
        <begin position="322"/>
        <end position="652"/>
    </location>
</feature>
<evidence type="ECO:0000259" key="15">
    <source>
        <dbReference type="Pfam" id="PF03717"/>
    </source>
</evidence>
<evidence type="ECO:0000256" key="1">
    <source>
        <dbReference type="ARBA" id="ARBA00004167"/>
    </source>
</evidence>
<evidence type="ECO:0000256" key="9">
    <source>
        <dbReference type="ARBA" id="ARBA00022984"/>
    </source>
</evidence>
<evidence type="ECO:0000256" key="13">
    <source>
        <dbReference type="SAM" id="Phobius"/>
    </source>
</evidence>
<keyword evidence="10 13" id="KW-1133">Transmembrane helix</keyword>
<keyword evidence="5" id="KW-0645">Protease</keyword>
<dbReference type="Pfam" id="PF03717">
    <property type="entry name" value="PBP_dimer"/>
    <property type="match status" value="1"/>
</dbReference>
<dbReference type="GO" id="GO:0008360">
    <property type="term" value="P:regulation of cell shape"/>
    <property type="evidence" value="ECO:0007669"/>
    <property type="project" value="UniProtKB-KW"/>
</dbReference>
<dbReference type="Gene3D" id="3.40.710.10">
    <property type="entry name" value="DD-peptidase/beta-lactamase superfamily"/>
    <property type="match status" value="1"/>
</dbReference>
<dbReference type="InterPro" id="IPR036138">
    <property type="entry name" value="PBP_dimer_sf"/>
</dbReference>
<keyword evidence="7" id="KW-0378">Hydrolase</keyword>
<dbReference type="SUPFAM" id="SSF56601">
    <property type="entry name" value="beta-lactamase/transpeptidase-like"/>
    <property type="match status" value="1"/>
</dbReference>
<evidence type="ECO:0000259" key="14">
    <source>
        <dbReference type="Pfam" id="PF00905"/>
    </source>
</evidence>
<evidence type="ECO:0000256" key="6">
    <source>
        <dbReference type="ARBA" id="ARBA00022692"/>
    </source>
</evidence>
<gene>
    <name evidence="16" type="ORF">UR67_C0006G0047</name>
</gene>
<dbReference type="GO" id="GO:0009252">
    <property type="term" value="P:peptidoglycan biosynthetic process"/>
    <property type="evidence" value="ECO:0007669"/>
    <property type="project" value="UniProtKB-KW"/>
</dbReference>
<dbReference type="SUPFAM" id="SSF56519">
    <property type="entry name" value="Penicillin binding protein dimerisation domain"/>
    <property type="match status" value="1"/>
</dbReference>
<dbReference type="GO" id="GO:0006508">
    <property type="term" value="P:proteolysis"/>
    <property type="evidence" value="ECO:0007669"/>
    <property type="project" value="UniProtKB-KW"/>
</dbReference>
<evidence type="ECO:0000256" key="4">
    <source>
        <dbReference type="ARBA" id="ARBA00022519"/>
    </source>
</evidence>
<accession>A0A0G0E2N6</accession>
<dbReference type="Proteomes" id="UP000034581">
    <property type="component" value="Unassembled WGS sequence"/>
</dbReference>
<dbReference type="GO" id="GO:0005886">
    <property type="term" value="C:plasma membrane"/>
    <property type="evidence" value="ECO:0007669"/>
    <property type="project" value="UniProtKB-SubCell"/>
</dbReference>
<dbReference type="InterPro" id="IPR001460">
    <property type="entry name" value="PCN-bd_Tpept"/>
</dbReference>
<dbReference type="InterPro" id="IPR012338">
    <property type="entry name" value="Beta-lactam/transpept-like"/>
</dbReference>
<dbReference type="InterPro" id="IPR005311">
    <property type="entry name" value="PBP_dimer"/>
</dbReference>
<reference evidence="16 17" key="1">
    <citation type="journal article" date="2015" name="Nature">
        <title>rRNA introns, odd ribosomes, and small enigmatic genomes across a large radiation of phyla.</title>
        <authorList>
            <person name="Brown C.T."/>
            <person name="Hug L.A."/>
            <person name="Thomas B.C."/>
            <person name="Sharon I."/>
            <person name="Castelle C.J."/>
            <person name="Singh A."/>
            <person name="Wilkins M.J."/>
            <person name="Williams K.H."/>
            <person name="Banfield J.F."/>
        </authorList>
    </citation>
    <scope>NUCLEOTIDE SEQUENCE [LARGE SCALE GENOMIC DNA]</scope>
</reference>
<keyword evidence="11 13" id="KW-0472">Membrane</keyword>
<dbReference type="Gene3D" id="3.90.1310.10">
    <property type="entry name" value="Penicillin-binding protein 2a (Domain 2)"/>
    <property type="match status" value="1"/>
</dbReference>
<dbReference type="PANTHER" id="PTHR30627">
    <property type="entry name" value="PEPTIDOGLYCAN D,D-TRANSPEPTIDASE"/>
    <property type="match status" value="1"/>
</dbReference>
<dbReference type="NCBIfam" id="TIGR03423">
    <property type="entry name" value="pbp2_mrdA"/>
    <property type="match status" value="1"/>
</dbReference>
<evidence type="ECO:0000256" key="10">
    <source>
        <dbReference type="ARBA" id="ARBA00022989"/>
    </source>
</evidence>
<dbReference type="InterPro" id="IPR017790">
    <property type="entry name" value="Penicillin-binding_protein_2"/>
</dbReference>
<sequence length="662" mass="74389">MKKNKTYTKLINKRFFPDKLKISFGEQIYKDSANKTSKGYYKNYSGYQGNIKEGSLSVFTVWKLVPFYLFLIIIFSLILFRSWQLQVIEGKKYRVLAEENRIRFQITDAPRGIIYDQNGYVLARNIPGVKVYFSPYELSQETKEQVISNLSMILNKNIQEIRDLITEGEKNSIAKIAIKSNIDHEKEIEILARKDDLPGVSLEEGIIREYLEGEIFSNIIGYNGELSQEELESENYSKYFLGEKIGRSGLEKYYESDLKGTLGQKLIEVDANGQEKELIYETKSASGNGLILNIDHNLQRKVYEVLQVGIINYKSTGAIGIFQDVTTGRVLSMVSLPSYDNNVFAKGVNTSELEKIQSDPGNLLFNRAISGTYPSGSTIKPLVGVAALEEGIIKKDTLFNDTGVITMGVYRFPDWKIAWGLAPNGNINVIDAIAQSCDTFFYAIGGGYGSQSGLGIDNLGKYAVKFGLSKLTNIDLPGENEGLYPTPEWKEDTQGEAWYLGDTYWVAIGQSYVLTTPIQINNYTTAVANGGTLYKPQIVNRVVDTNKRTIFQKEPEILNSNFIYKENLDIVKEGMRKGVDGGIIYPLRDAKYKVAAKTGTAEFGKKDAHGYYESHAWVTGFFPYDNPKVSFTILFEAGGESSNAAKAAKEIIDWYYDYEQSL</sequence>
<evidence type="ECO:0000256" key="2">
    <source>
        <dbReference type="ARBA" id="ARBA00004236"/>
    </source>
</evidence>
<dbReference type="PANTHER" id="PTHR30627:SF2">
    <property type="entry name" value="PEPTIDOGLYCAN D,D-TRANSPEPTIDASE MRDA"/>
    <property type="match status" value="1"/>
</dbReference>
<organism evidence="16 17">
    <name type="scientific">candidate division CPR3 bacterium GW2011_GWF2_35_18</name>
    <dbReference type="NCBI Taxonomy" id="1618350"/>
    <lineage>
        <taxon>Bacteria</taxon>
        <taxon>Bacteria division CPR3</taxon>
    </lineage>
</organism>
<proteinExistence type="predicted"/>
<comment type="subcellular location">
    <subcellularLocation>
        <location evidence="2">Cell membrane</location>
    </subcellularLocation>
    <subcellularLocation>
        <location evidence="1">Membrane</location>
        <topology evidence="1">Single-pass membrane protein</topology>
    </subcellularLocation>
</comment>
<protein>
    <submittedName>
        <fullName evidence="16">Penicillin-binding protein 2</fullName>
    </submittedName>
</protein>
<dbReference type="STRING" id="1618350.UR67_C0006G0047"/>
<evidence type="ECO:0000256" key="11">
    <source>
        <dbReference type="ARBA" id="ARBA00023136"/>
    </source>
</evidence>
<dbReference type="Pfam" id="PF00905">
    <property type="entry name" value="Transpeptidase"/>
    <property type="match status" value="1"/>
</dbReference>
<keyword evidence="8" id="KW-0133">Cell shape</keyword>
<dbReference type="Gene3D" id="3.30.1390.30">
    <property type="entry name" value="Penicillin-binding protein 2a, domain 3"/>
    <property type="match status" value="1"/>
</dbReference>
<evidence type="ECO:0000256" key="7">
    <source>
        <dbReference type="ARBA" id="ARBA00022801"/>
    </source>
</evidence>
<comment type="caution">
    <text evidence="16">The sequence shown here is derived from an EMBL/GenBank/DDBJ whole genome shotgun (WGS) entry which is preliminary data.</text>
</comment>
<keyword evidence="4" id="KW-0997">Cell inner membrane</keyword>
<dbReference type="GO" id="GO:0008658">
    <property type="term" value="F:penicillin binding"/>
    <property type="evidence" value="ECO:0007669"/>
    <property type="project" value="InterPro"/>
</dbReference>
<evidence type="ECO:0000256" key="5">
    <source>
        <dbReference type="ARBA" id="ARBA00022670"/>
    </source>
</evidence>
<evidence type="ECO:0000256" key="8">
    <source>
        <dbReference type="ARBA" id="ARBA00022960"/>
    </source>
</evidence>
<keyword evidence="9" id="KW-0573">Peptidoglycan synthesis</keyword>
<dbReference type="EMBL" id="LBQB01000006">
    <property type="protein sequence ID" value="KKP69480.1"/>
    <property type="molecule type" value="Genomic_DNA"/>
</dbReference>
<dbReference type="GO" id="GO:0071972">
    <property type="term" value="F:peptidoglycan L,D-transpeptidase activity"/>
    <property type="evidence" value="ECO:0007669"/>
    <property type="project" value="TreeGrafter"/>
</dbReference>
<evidence type="ECO:0000313" key="16">
    <source>
        <dbReference type="EMBL" id="KKP69480.1"/>
    </source>
</evidence>
<dbReference type="InterPro" id="IPR050515">
    <property type="entry name" value="Beta-lactam/transpept"/>
</dbReference>
<dbReference type="AlphaFoldDB" id="A0A0G0E2N6"/>
<keyword evidence="12" id="KW-0961">Cell wall biogenesis/degradation</keyword>
<evidence type="ECO:0000313" key="17">
    <source>
        <dbReference type="Proteomes" id="UP000034581"/>
    </source>
</evidence>
<keyword evidence="3" id="KW-1003">Cell membrane</keyword>
<feature type="domain" description="Penicillin-binding protein dimerisation" evidence="15">
    <location>
        <begin position="107"/>
        <end position="276"/>
    </location>
</feature>
<evidence type="ECO:0000256" key="3">
    <source>
        <dbReference type="ARBA" id="ARBA00022475"/>
    </source>
</evidence>
<feature type="transmembrane region" description="Helical" evidence="13">
    <location>
        <begin position="61"/>
        <end position="83"/>
    </location>
</feature>
<evidence type="ECO:0000256" key="12">
    <source>
        <dbReference type="ARBA" id="ARBA00023316"/>
    </source>
</evidence>